<dbReference type="AlphaFoldDB" id="A0A1Y3GF91"/>
<protein>
    <submittedName>
        <fullName evidence="1">ParB-like nuclease domain containing protein</fullName>
    </submittedName>
</protein>
<reference evidence="1 2" key="1">
    <citation type="submission" date="2016-12" db="EMBL/GenBank/DDBJ databases">
        <title>Discovery of methanogenic haloarchaea.</title>
        <authorList>
            <person name="Sorokin D.Y."/>
            <person name="Makarova K.S."/>
            <person name="Abbas B."/>
            <person name="Ferrer M."/>
            <person name="Golyshin P.N."/>
        </authorList>
    </citation>
    <scope>NUCLEOTIDE SEQUENCE [LARGE SCALE GENOMIC DNA]</scope>
    <source>
        <strain evidence="1">AMET1</strain>
    </source>
</reference>
<dbReference type="OrthoDB" id="197906at2157"/>
<sequence length="291" mass="35454">MVYNEIKNSYYRKIKKVYKENGFKGVLRYLLDYFEEGNFKSNLIALYRYIKDKLRYRRAMPHPLKIIEINPNKVEYMQKPRFKGSLFTYSLSGNWDKNKLEDYSEYKIIRNKTKENRFLIPIETYSKYKNFKKHFVEGIPWKETEYYQKKIQKIEERGPRPKKRTGTKEKLNKRIKGLDKLYKTIKEEGYKTQKEIQNKTKSEEVPLKQKKLIYYPPQKNEVRINIGRDGQLIFDEGRHRFIIARLLELDKIPVRVMVRHKKWMELRKEILKAKNKKQLNKKAKNILTIQI</sequence>
<evidence type="ECO:0000313" key="1">
    <source>
        <dbReference type="EMBL" id="OUJ18056.1"/>
    </source>
</evidence>
<organism evidence="1 2">
    <name type="scientific">Methanonatronarchaeum thermophilum</name>
    <dbReference type="NCBI Taxonomy" id="1927129"/>
    <lineage>
        <taxon>Archaea</taxon>
        <taxon>Methanobacteriati</taxon>
        <taxon>Methanobacteriota</taxon>
        <taxon>Methanonatronarchaeia</taxon>
        <taxon>Methanonatronarchaeales</taxon>
        <taxon>Methanonatronarchaeaceae</taxon>
        <taxon>Methanonatronarchaeum</taxon>
    </lineage>
</organism>
<dbReference type="EMBL" id="MRZU01000005">
    <property type="protein sequence ID" value="OUJ18056.1"/>
    <property type="molecule type" value="Genomic_DNA"/>
</dbReference>
<keyword evidence="2" id="KW-1185">Reference proteome</keyword>
<name>A0A1Y3GF91_9EURY</name>
<gene>
    <name evidence="1" type="ORF">AMET1_1498</name>
</gene>
<dbReference type="RefSeq" id="WP_143406898.1">
    <property type="nucleotide sequence ID" value="NZ_MRZU01000005.1"/>
</dbReference>
<evidence type="ECO:0000313" key="2">
    <source>
        <dbReference type="Proteomes" id="UP000195137"/>
    </source>
</evidence>
<proteinExistence type="predicted"/>
<accession>A0A1Y3GF91</accession>
<dbReference type="Proteomes" id="UP000195137">
    <property type="component" value="Unassembled WGS sequence"/>
</dbReference>
<comment type="caution">
    <text evidence="1">The sequence shown here is derived from an EMBL/GenBank/DDBJ whole genome shotgun (WGS) entry which is preliminary data.</text>
</comment>